<dbReference type="InterPro" id="IPR029044">
    <property type="entry name" value="Nucleotide-diphossugar_trans"/>
</dbReference>
<dbReference type="Proteomes" id="UP001302719">
    <property type="component" value="Chromosome"/>
</dbReference>
<dbReference type="PANTHER" id="PTHR33986:SF15">
    <property type="entry name" value="MITOCHONDRIAL FISSION PROTEIN ELM1"/>
    <property type="match status" value="1"/>
</dbReference>
<evidence type="ECO:0000313" key="1">
    <source>
        <dbReference type="EMBL" id="WNM58232.1"/>
    </source>
</evidence>
<keyword evidence="2" id="KW-1185">Reference proteome</keyword>
<evidence type="ECO:0000313" key="2">
    <source>
        <dbReference type="Proteomes" id="UP001302719"/>
    </source>
</evidence>
<dbReference type="KEGG" id="nall:PP769_00300"/>
<dbReference type="InterPro" id="IPR009367">
    <property type="entry name" value="Elm1-like"/>
</dbReference>
<sequence>MSRHRSRPNGIRVIPEKIILEVREGTASSGKTPVRIFVGSESAQGRAERILIWSIEQVRDPGRVYEIYLMKELKGFDRRKWLTGFTNYRFAIPAFAGQAGRAIYNDVDQIYLADPGTLFDHDLNDHGFLSIARNDTSVMVMDCQKMAGIWSLEAAKFEKKNALVQRALEVPNLWGPLEPEWNARDEEYRAGQSKVLHYTALHTQPWQPFPQEFVYQKSLEGDVWFDLEHSANQRGFLVFSRKHPSSLFTEFAKQTRDLRNISPTKLSPFQDVETINELQEAMRTLQAKSLLYCHFGQLFENVPEHLRATDLSSLNMTTMDLCQEDSGPLPSRQFDLVLSSGWLHLVPEEDIPWVIEEMFNRAHGMVYMAIEITNPDQSNAAENPHASLKQNINRWMSHLESIGARYPAIHWKLVFHTKTPKGIAKRFIRCGGHWIGSPPQTWILSDGKVGHTTQSEVLAKSLGWPFEIKQLRFYGWHKIQKLVWGLLPPNLIGVDRVHSSPLCPPWPDLVISTGWRPAPIARWIREQSQGKTRIIQLGRKGGCSADLFDVVITPSYYGFPPHPHRIETVAPLNELTQDSLDRVKQRWSNLFDNTPHPRIVFVVGGATARFKFTPDMVRTIGGQLKHLAQKCHGKIFAVTSPRTGKDLIHALESTLLPDHFVHKWKPNQSDNPYFAYLAGADVIIVTGESESMLAEAASLGKPVYIVPLPENSPTWKVRLSEKIIQRAQSQPLNKRGTARPQQGLERLCARLIRAGLVQPRRNLTMLHDSLIKNGIARPFGEPITNGARPQLKETEMVARKVKATLGIFDHL</sequence>
<accession>A0AA96GBD0</accession>
<name>A0AA96GBD0_9BACT</name>
<dbReference type="EMBL" id="CP116967">
    <property type="protein sequence ID" value="WNM58232.1"/>
    <property type="molecule type" value="Genomic_DNA"/>
</dbReference>
<reference evidence="1 2" key="1">
    <citation type="submission" date="2023-01" db="EMBL/GenBank/DDBJ databases">
        <title>Cultivation and genomic characterization of new, ubiquitous marine nitrite-oxidizing bacteria from the Nitrospirales.</title>
        <authorList>
            <person name="Mueller A.J."/>
            <person name="Daebeler A."/>
            <person name="Herbold C.W."/>
            <person name="Kirkegaard R.H."/>
            <person name="Daims H."/>
        </authorList>
    </citation>
    <scope>NUCLEOTIDE SEQUENCE [LARGE SCALE GENOMIC DNA]</scope>
    <source>
        <strain evidence="1 2">VA</strain>
    </source>
</reference>
<organism evidence="1 2">
    <name type="scientific">Candidatus Nitrospira allomarina</name>
    <dbReference type="NCBI Taxonomy" id="3020900"/>
    <lineage>
        <taxon>Bacteria</taxon>
        <taxon>Pseudomonadati</taxon>
        <taxon>Nitrospirota</taxon>
        <taxon>Nitrospiria</taxon>
        <taxon>Nitrospirales</taxon>
        <taxon>Nitrospiraceae</taxon>
        <taxon>Nitrospira</taxon>
    </lineage>
</organism>
<dbReference type="Gene3D" id="3.90.550.10">
    <property type="entry name" value="Spore Coat Polysaccharide Biosynthesis Protein SpsA, Chain A"/>
    <property type="match status" value="1"/>
</dbReference>
<dbReference type="AlphaFoldDB" id="A0AA96GBD0"/>
<dbReference type="Pfam" id="PF06258">
    <property type="entry name" value="Mito_fiss_Elm1"/>
    <property type="match status" value="1"/>
</dbReference>
<dbReference type="PANTHER" id="PTHR33986">
    <property type="entry name" value="OS02G0535700 PROTEIN"/>
    <property type="match status" value="1"/>
</dbReference>
<gene>
    <name evidence="1" type="ORF">PP769_00300</name>
</gene>
<dbReference type="SUPFAM" id="SSF53448">
    <property type="entry name" value="Nucleotide-diphospho-sugar transferases"/>
    <property type="match status" value="1"/>
</dbReference>
<dbReference type="SUPFAM" id="SSF53756">
    <property type="entry name" value="UDP-Glycosyltransferase/glycogen phosphorylase"/>
    <property type="match status" value="1"/>
</dbReference>
<proteinExistence type="predicted"/>
<dbReference type="RefSeq" id="WP_312643783.1">
    <property type="nucleotide sequence ID" value="NZ_CP116967.1"/>
</dbReference>
<protein>
    <submittedName>
        <fullName evidence="1">ELM1/GtrOC1 family putative glycosyltransferase</fullName>
    </submittedName>
</protein>